<reference evidence="10 11" key="1">
    <citation type="submission" date="2008-07" db="EMBL/GenBank/DDBJ databases">
        <authorList>
            <person name="El-Sayed N."/>
            <person name="Caler E."/>
            <person name="Inman J."/>
            <person name="Amedeo P."/>
            <person name="Hass B."/>
            <person name="Wortman J."/>
        </authorList>
    </citation>
    <scope>NUCLEOTIDE SEQUENCE [LARGE SCALE GENOMIC DNA]</scope>
    <source>
        <strain evidence="11">ATCC 50983 / TXsc</strain>
    </source>
</reference>
<keyword evidence="11" id="KW-1185">Reference proteome</keyword>
<keyword evidence="2 8" id="KW-0645">Protease</keyword>
<protein>
    <recommendedName>
        <fullName evidence="7">subtilisin</fullName>
        <ecNumber evidence="7">3.4.21.62</ecNumber>
    </recommendedName>
</protein>
<dbReference type="Proteomes" id="UP000007800">
    <property type="component" value="Unassembled WGS sequence"/>
</dbReference>
<evidence type="ECO:0000313" key="11">
    <source>
        <dbReference type="Proteomes" id="UP000007800"/>
    </source>
</evidence>
<dbReference type="GO" id="GO:0006508">
    <property type="term" value="P:proteolysis"/>
    <property type="evidence" value="ECO:0007669"/>
    <property type="project" value="UniProtKB-KW"/>
</dbReference>
<sequence length="349" mass="36359">MLSIDFDCEPDSRVTLYPAFTTDTAKCTGGDPVLGTNDPGSSCQRNLEVINLGAAFEAARSAGRKLKDVVLAISDTGVDMTHPDLVTQFWRNHYNNIGYNFISNNTNVTDDHGHGTHCAGIAAAQTNNCIGIAGVANIDGSAPKVKLMILRFINATGNGSKSDALRALNFAVAKGVAVSSHSYGWYDESEILKTAFKNAAAAGHLAVFAAGNDGANLENVTDYPCSYANETSPMLCVAASTSDPTETISLASFSNAGSATKVAAPGVNIYSTILDGHYGYMTGTSMSTPTVAGVAALLGTLGLDSQEIVDTIIKSRTNGLPNNLGVSDIGEINAYKAVQIALSLPATRY</sequence>
<dbReference type="PANTHER" id="PTHR43399">
    <property type="entry name" value="SUBTILISIN-RELATED"/>
    <property type="match status" value="1"/>
</dbReference>
<organism evidence="11">
    <name type="scientific">Perkinsus marinus (strain ATCC 50983 / TXsc)</name>
    <dbReference type="NCBI Taxonomy" id="423536"/>
    <lineage>
        <taxon>Eukaryota</taxon>
        <taxon>Sar</taxon>
        <taxon>Alveolata</taxon>
        <taxon>Perkinsozoa</taxon>
        <taxon>Perkinsea</taxon>
        <taxon>Perkinsida</taxon>
        <taxon>Perkinsidae</taxon>
        <taxon>Perkinsus</taxon>
    </lineage>
</organism>
<dbReference type="InterPro" id="IPR023828">
    <property type="entry name" value="Peptidase_S8_Ser-AS"/>
</dbReference>
<evidence type="ECO:0000313" key="10">
    <source>
        <dbReference type="EMBL" id="EER16626.1"/>
    </source>
</evidence>
<evidence type="ECO:0000256" key="7">
    <source>
        <dbReference type="ARBA" id="ARBA00023619"/>
    </source>
</evidence>
<dbReference type="InterPro" id="IPR034204">
    <property type="entry name" value="PfSUB1-like_cat_dom"/>
</dbReference>
<evidence type="ECO:0000256" key="5">
    <source>
        <dbReference type="ARBA" id="ARBA00023145"/>
    </source>
</evidence>
<dbReference type="PRINTS" id="PR00723">
    <property type="entry name" value="SUBTILISIN"/>
</dbReference>
<name>C5KFX8_PERM5</name>
<evidence type="ECO:0000256" key="1">
    <source>
        <dbReference type="ARBA" id="ARBA00011073"/>
    </source>
</evidence>
<dbReference type="PANTHER" id="PTHR43399:SF4">
    <property type="entry name" value="CELL WALL-ASSOCIATED PROTEASE"/>
    <property type="match status" value="1"/>
</dbReference>
<evidence type="ECO:0000256" key="8">
    <source>
        <dbReference type="PROSITE-ProRule" id="PRU01240"/>
    </source>
</evidence>
<evidence type="ECO:0000256" key="6">
    <source>
        <dbReference type="ARBA" id="ARBA00023529"/>
    </source>
</evidence>
<keyword evidence="5" id="KW-0865">Zymogen</keyword>
<evidence type="ECO:0000256" key="4">
    <source>
        <dbReference type="ARBA" id="ARBA00022825"/>
    </source>
</evidence>
<comment type="similarity">
    <text evidence="1 8">Belongs to the peptidase S8 family.</text>
</comment>
<dbReference type="GeneID" id="9063724"/>
<dbReference type="EC" id="3.4.21.62" evidence="7"/>
<feature type="active site" description="Charge relay system" evidence="8">
    <location>
        <position position="114"/>
    </location>
</feature>
<feature type="active site" description="Charge relay system" evidence="8">
    <location>
        <position position="75"/>
    </location>
</feature>
<dbReference type="Gene3D" id="3.40.50.200">
    <property type="entry name" value="Peptidase S8/S53 domain"/>
    <property type="match status" value="1"/>
</dbReference>
<evidence type="ECO:0000259" key="9">
    <source>
        <dbReference type="Pfam" id="PF00082"/>
    </source>
</evidence>
<feature type="domain" description="Peptidase S8/S53" evidence="9">
    <location>
        <begin position="67"/>
        <end position="300"/>
    </location>
</feature>
<comment type="catalytic activity">
    <reaction evidence="6">
        <text>Hydrolysis of proteins with broad specificity for peptide bonds, and a preference for a large uncharged residue in P1. Hydrolyzes peptide amides.</text>
        <dbReference type="EC" id="3.4.21.62"/>
    </reaction>
</comment>
<dbReference type="CDD" id="cd07473">
    <property type="entry name" value="Peptidases_S8_Subtilisin_like"/>
    <property type="match status" value="1"/>
</dbReference>
<dbReference type="InterPro" id="IPR015500">
    <property type="entry name" value="Peptidase_S8_subtilisin-rel"/>
</dbReference>
<dbReference type="InParanoid" id="C5KFX8"/>
<dbReference type="OrthoDB" id="206201at2759"/>
<dbReference type="AlphaFoldDB" id="C5KFX8"/>
<dbReference type="PROSITE" id="PS51892">
    <property type="entry name" value="SUBTILASE"/>
    <property type="match status" value="1"/>
</dbReference>
<evidence type="ECO:0000256" key="2">
    <source>
        <dbReference type="ARBA" id="ARBA00022670"/>
    </source>
</evidence>
<keyword evidence="4 8" id="KW-0720">Serine protease</keyword>
<dbReference type="RefSeq" id="XP_002784830.1">
    <property type="nucleotide sequence ID" value="XM_002784784.1"/>
</dbReference>
<gene>
    <name evidence="10" type="ORF">Pmar_PMAR018164</name>
</gene>
<dbReference type="EMBL" id="GG672864">
    <property type="protein sequence ID" value="EER16626.1"/>
    <property type="molecule type" value="Genomic_DNA"/>
</dbReference>
<accession>C5KFX8</accession>
<dbReference type="InterPro" id="IPR000209">
    <property type="entry name" value="Peptidase_S8/S53_dom"/>
</dbReference>
<dbReference type="PROSITE" id="PS00138">
    <property type="entry name" value="SUBTILASE_SER"/>
    <property type="match status" value="1"/>
</dbReference>
<dbReference type="PROSITE" id="PS00137">
    <property type="entry name" value="SUBTILASE_HIS"/>
    <property type="match status" value="1"/>
</dbReference>
<dbReference type="InterPro" id="IPR051048">
    <property type="entry name" value="Peptidase_S8/S53_subtilisin"/>
</dbReference>
<evidence type="ECO:0000256" key="3">
    <source>
        <dbReference type="ARBA" id="ARBA00022801"/>
    </source>
</evidence>
<dbReference type="InterPro" id="IPR036852">
    <property type="entry name" value="Peptidase_S8/S53_dom_sf"/>
</dbReference>
<dbReference type="Pfam" id="PF00082">
    <property type="entry name" value="Peptidase_S8"/>
    <property type="match status" value="1"/>
</dbReference>
<proteinExistence type="inferred from homology"/>
<keyword evidence="3 8" id="KW-0378">Hydrolase</keyword>
<dbReference type="InterPro" id="IPR022398">
    <property type="entry name" value="Peptidase_S8_His-AS"/>
</dbReference>
<dbReference type="SUPFAM" id="SSF52743">
    <property type="entry name" value="Subtilisin-like"/>
    <property type="match status" value="1"/>
</dbReference>
<feature type="active site" description="Charge relay system" evidence="8">
    <location>
        <position position="285"/>
    </location>
</feature>
<dbReference type="GO" id="GO:0004252">
    <property type="term" value="F:serine-type endopeptidase activity"/>
    <property type="evidence" value="ECO:0007669"/>
    <property type="project" value="UniProtKB-UniRule"/>
</dbReference>